<dbReference type="OrthoDB" id="9887at2157"/>
<evidence type="ECO:0000256" key="3">
    <source>
        <dbReference type="ARBA" id="ARBA00022598"/>
    </source>
</evidence>
<keyword evidence="7 14" id="KW-0464">Manganese</keyword>
<evidence type="ECO:0000256" key="2">
    <source>
        <dbReference type="ARBA" id="ARBA00011245"/>
    </source>
</evidence>
<comment type="catalytic activity">
    <reaction evidence="11">
        <text>a 3'-end 2',3'-cyclophospho-ribonucleotide-RNA + a 5'-end dephospho-ribonucleoside-RNA + GTP + H2O = a ribonucleotidyl-ribonucleotide-RNA + GMP + diphosphate + H(+)</text>
        <dbReference type="Rhea" id="RHEA:68080"/>
        <dbReference type="Rhea" id="RHEA-COMP:10464"/>
        <dbReference type="Rhea" id="RHEA-COMP:13936"/>
        <dbReference type="Rhea" id="RHEA-COMP:17355"/>
        <dbReference type="ChEBI" id="CHEBI:15377"/>
        <dbReference type="ChEBI" id="CHEBI:15378"/>
        <dbReference type="ChEBI" id="CHEBI:33019"/>
        <dbReference type="ChEBI" id="CHEBI:37565"/>
        <dbReference type="ChEBI" id="CHEBI:58115"/>
        <dbReference type="ChEBI" id="CHEBI:83064"/>
        <dbReference type="ChEBI" id="CHEBI:138284"/>
        <dbReference type="ChEBI" id="CHEBI:173118"/>
        <dbReference type="EC" id="6.5.1.8"/>
    </reaction>
</comment>
<dbReference type="InterPro" id="IPR036025">
    <property type="entry name" value="RtcB-like_sf"/>
</dbReference>
<feature type="binding site" evidence="13">
    <location>
        <position position="382"/>
    </location>
    <ligand>
        <name>GMP</name>
        <dbReference type="ChEBI" id="CHEBI:58115"/>
    </ligand>
</feature>
<name>A0A1Y3GCE0_9EURY</name>
<feature type="binding site" evidence="14">
    <location>
        <position position="96"/>
    </location>
    <ligand>
        <name>Mn(2+)</name>
        <dbReference type="ChEBI" id="CHEBI:29035"/>
        <label>1</label>
    </ligand>
</feature>
<dbReference type="EC" id="6.5.1.-" evidence="15"/>
<protein>
    <recommendedName>
        <fullName evidence="8 15">tRNA-splicing ligase RtcB</fullName>
        <ecNumber evidence="15">6.5.1.-</ecNumber>
    </recommendedName>
</protein>
<dbReference type="Gene3D" id="3.90.1860.10">
    <property type="entry name" value="tRNA-splicing ligase RtcB"/>
    <property type="match status" value="1"/>
</dbReference>
<feature type="binding site" evidence="13">
    <location>
        <begin position="326"/>
        <end position="327"/>
    </location>
    <ligand>
        <name>GMP</name>
        <dbReference type="ChEBI" id="CHEBI:58115"/>
    </ligand>
</feature>
<evidence type="ECO:0000256" key="15">
    <source>
        <dbReference type="RuleBase" id="RU371113"/>
    </source>
</evidence>
<organism evidence="16 17">
    <name type="scientific">Methanonatronarchaeum thermophilum</name>
    <dbReference type="NCBI Taxonomy" id="1927129"/>
    <lineage>
        <taxon>Archaea</taxon>
        <taxon>Methanobacteriati</taxon>
        <taxon>Methanobacteriota</taxon>
        <taxon>Methanonatronarchaeia</taxon>
        <taxon>Methanonatronarchaeales</taxon>
        <taxon>Methanonatronarchaeaceae</taxon>
        <taxon>Methanonatronarchaeum</taxon>
    </lineage>
</organism>
<keyword evidence="3 15" id="KW-0436">Ligase</keyword>
<feature type="binding site" evidence="13">
    <location>
        <begin position="203"/>
        <end position="207"/>
    </location>
    <ligand>
        <name>GMP</name>
        <dbReference type="ChEBI" id="CHEBI:58115"/>
    </ligand>
</feature>
<comment type="caution">
    <text evidence="16">The sequence shown here is derived from an EMBL/GenBank/DDBJ whole genome shotgun (WGS) entry which is preliminary data.</text>
</comment>
<evidence type="ECO:0000256" key="4">
    <source>
        <dbReference type="ARBA" id="ARBA00022723"/>
    </source>
</evidence>
<evidence type="ECO:0000256" key="10">
    <source>
        <dbReference type="ARBA" id="ARBA00047746"/>
    </source>
</evidence>
<evidence type="ECO:0000256" key="11">
    <source>
        <dbReference type="ARBA" id="ARBA00049514"/>
    </source>
</evidence>
<evidence type="ECO:0000313" key="16">
    <source>
        <dbReference type="EMBL" id="OUJ19121.1"/>
    </source>
</evidence>
<keyword evidence="4 14" id="KW-0479">Metal-binding</keyword>
<keyword evidence="17" id="KW-1185">Reference proteome</keyword>
<dbReference type="RefSeq" id="WP_086637158.1">
    <property type="nucleotide sequence ID" value="NZ_MRZU01000003.1"/>
</dbReference>
<dbReference type="Proteomes" id="UP000195137">
    <property type="component" value="Unassembled WGS sequence"/>
</dbReference>
<dbReference type="GO" id="GO:0170057">
    <property type="term" value="F:RNA ligase (GTP) activity"/>
    <property type="evidence" value="ECO:0007669"/>
    <property type="project" value="UniProtKB-EC"/>
</dbReference>
<gene>
    <name evidence="15" type="primary">rtcB</name>
    <name evidence="16" type="ORF">AMET1_0773</name>
</gene>
<feature type="binding site" evidence="13">
    <location>
        <position position="477"/>
    </location>
    <ligand>
        <name>GMP</name>
        <dbReference type="ChEBI" id="CHEBI:58115"/>
    </ligand>
</feature>
<dbReference type="EMBL" id="MRZU01000003">
    <property type="protein sequence ID" value="OUJ19121.1"/>
    <property type="molecule type" value="Genomic_DNA"/>
</dbReference>
<comment type="similarity">
    <text evidence="1 15">Belongs to the RtcB family.</text>
</comment>
<evidence type="ECO:0000256" key="13">
    <source>
        <dbReference type="PIRSR" id="PIRSR601233-2"/>
    </source>
</evidence>
<keyword evidence="6 13" id="KW-0342">GTP-binding</keyword>
<dbReference type="Pfam" id="PF01139">
    <property type="entry name" value="RtcB"/>
    <property type="match status" value="1"/>
</dbReference>
<comment type="catalytic activity">
    <reaction evidence="10">
        <text>a 3'-end 3'-phospho-ribonucleotide-RNA + a 5'-end dephospho-ribonucleoside-RNA + GTP = a ribonucleotidyl-ribonucleotide-RNA + GMP + diphosphate</text>
        <dbReference type="Rhea" id="RHEA:68076"/>
        <dbReference type="Rhea" id="RHEA-COMP:10463"/>
        <dbReference type="Rhea" id="RHEA-COMP:13936"/>
        <dbReference type="Rhea" id="RHEA-COMP:17355"/>
        <dbReference type="ChEBI" id="CHEBI:33019"/>
        <dbReference type="ChEBI" id="CHEBI:37565"/>
        <dbReference type="ChEBI" id="CHEBI:58115"/>
        <dbReference type="ChEBI" id="CHEBI:83062"/>
        <dbReference type="ChEBI" id="CHEBI:138284"/>
        <dbReference type="ChEBI" id="CHEBI:173118"/>
        <dbReference type="EC" id="6.5.1.8"/>
    </reaction>
</comment>
<comment type="cofactor">
    <cofactor evidence="14 15">
        <name>Mn(2+)</name>
        <dbReference type="ChEBI" id="CHEBI:29035"/>
    </cofactor>
    <text evidence="14 15">Binds 2 manganese ions per subunit.</text>
</comment>
<dbReference type="GO" id="GO:0003972">
    <property type="term" value="F:RNA ligase (ATP) activity"/>
    <property type="evidence" value="ECO:0007669"/>
    <property type="project" value="TreeGrafter"/>
</dbReference>
<accession>A0A1Y3GCE0</accession>
<feature type="binding site" evidence="14">
    <location>
        <position position="326"/>
    </location>
    <ligand>
        <name>Mn(2+)</name>
        <dbReference type="ChEBI" id="CHEBI:29035"/>
        <label>2</label>
    </ligand>
</feature>
<dbReference type="GO" id="GO:0006388">
    <property type="term" value="P:tRNA splicing, via endonucleolytic cleavage and ligation"/>
    <property type="evidence" value="ECO:0007669"/>
    <property type="project" value="UniProtKB-ARBA"/>
</dbReference>
<reference evidence="16 17" key="1">
    <citation type="submission" date="2016-12" db="EMBL/GenBank/DDBJ databases">
        <title>Discovery of methanogenic haloarchaea.</title>
        <authorList>
            <person name="Sorokin D.Y."/>
            <person name="Makarova K.S."/>
            <person name="Abbas B."/>
            <person name="Ferrer M."/>
            <person name="Golyshin P.N."/>
        </authorList>
    </citation>
    <scope>NUCLEOTIDE SEQUENCE [LARGE SCALE GENOMIC DNA]</scope>
    <source>
        <strain evidence="16">AMET1</strain>
    </source>
</reference>
<dbReference type="AlphaFoldDB" id="A0A1Y3GCE0"/>
<comment type="function">
    <text evidence="9">Essential for tRNA splicing and maturation. Acts by directly joining spliced tRNA halves to mature-sized tRNAs. Joins RNA with 2',3'-cyclic-phosphate or 3'-phosphate ends to RNA with 5'-hydroxy ends.</text>
</comment>
<evidence type="ECO:0000256" key="1">
    <source>
        <dbReference type="ARBA" id="ARBA00008071"/>
    </source>
</evidence>
<dbReference type="PANTHER" id="PTHR11118">
    <property type="entry name" value="RNA-SPLICING LIGASE RTCB HOMOLOG"/>
    <property type="match status" value="1"/>
</dbReference>
<evidence type="ECO:0000256" key="12">
    <source>
        <dbReference type="PIRSR" id="PIRSR601233-1"/>
    </source>
</evidence>
<dbReference type="SUPFAM" id="SSF103365">
    <property type="entry name" value="Hypothetical protein PH1602"/>
    <property type="match status" value="1"/>
</dbReference>
<evidence type="ECO:0000256" key="8">
    <source>
        <dbReference type="ARBA" id="ARBA00033766"/>
    </source>
</evidence>
<comment type="subunit">
    <text evidence="2 15">Monomer.</text>
</comment>
<feature type="binding site" evidence="13">
    <location>
        <begin position="375"/>
        <end position="378"/>
    </location>
    <ligand>
        <name>GMP</name>
        <dbReference type="ChEBI" id="CHEBI:58115"/>
    </ligand>
</feature>
<dbReference type="PANTHER" id="PTHR11118:SF1">
    <property type="entry name" value="RNA-SPLICING LIGASE RTCB HOMOLOG"/>
    <property type="match status" value="1"/>
</dbReference>
<evidence type="ECO:0000256" key="14">
    <source>
        <dbReference type="PIRSR" id="PIRSR601233-3"/>
    </source>
</evidence>
<feature type="binding site" evidence="14">
    <location>
        <position position="204"/>
    </location>
    <ligand>
        <name>Mn(2+)</name>
        <dbReference type="ChEBI" id="CHEBI:29035"/>
        <label>1</label>
    </ligand>
</feature>
<feature type="binding site" evidence="14">
    <location>
        <position position="235"/>
    </location>
    <ligand>
        <name>Mn(2+)</name>
        <dbReference type="ChEBI" id="CHEBI:29035"/>
        <label>2</label>
    </ligand>
</feature>
<evidence type="ECO:0000256" key="5">
    <source>
        <dbReference type="ARBA" id="ARBA00022741"/>
    </source>
</evidence>
<evidence type="ECO:0000313" key="17">
    <source>
        <dbReference type="Proteomes" id="UP000195137"/>
    </source>
</evidence>
<evidence type="ECO:0000256" key="9">
    <source>
        <dbReference type="ARBA" id="ARBA00045316"/>
    </source>
</evidence>
<evidence type="ECO:0000256" key="6">
    <source>
        <dbReference type="ARBA" id="ARBA00023134"/>
    </source>
</evidence>
<proteinExistence type="inferred from homology"/>
<keyword evidence="5 13" id="KW-0547">Nucleotide-binding</keyword>
<feature type="active site" description="GMP-histidine intermediate" evidence="12">
    <location>
        <position position="401"/>
    </location>
</feature>
<dbReference type="FunFam" id="3.90.1860.10:FF:000001">
    <property type="entry name" value="tRNA-splicing ligase RtcB homolog"/>
    <property type="match status" value="1"/>
</dbReference>
<evidence type="ECO:0000256" key="7">
    <source>
        <dbReference type="ARBA" id="ARBA00023211"/>
    </source>
</evidence>
<feature type="binding site" evidence="13">
    <location>
        <begin position="401"/>
        <end position="404"/>
    </location>
    <ligand>
        <name>GMP</name>
        <dbReference type="ChEBI" id="CHEBI:58115"/>
    </ligand>
</feature>
<dbReference type="GO" id="GO:0046872">
    <property type="term" value="F:metal ion binding"/>
    <property type="evidence" value="ECO:0007669"/>
    <property type="project" value="UniProtKB-UniRule"/>
</dbReference>
<dbReference type="GO" id="GO:0005525">
    <property type="term" value="F:GTP binding"/>
    <property type="evidence" value="ECO:0007669"/>
    <property type="project" value="UniProtKB-KW"/>
</dbReference>
<dbReference type="InterPro" id="IPR001233">
    <property type="entry name" value="RtcB"/>
</dbReference>
<sequence>MKRDRLMKINDLTWEIPEKYKNCMRVPGRMYLSEELVDIVEEDTYEQVANVACLPGIVKYSLAMPEAHLGYGFPIGGVAGIDIEDGVISPGGVGFDINCGVKTLKTNLTLEDVQGGVEELINRLFSNIPSGVGSESKLKLSHDELDYLLENGLDWALENGYAKQDDVIHCEEEGCITTADANKVSNKAKKRGLSQVGTLGSGNHFLEVQYVDEVIDQDTAEKFGLTKNQIIVMIHTGSRGFGHQVCTDYVKKLEKATKKYNIDIPDKQLACAPFDSKEGQDYFAAMACAANYAWVNRQVIASWVRDVFHNYYGQDTELETLYDVAHNIAKKETHTVNGEKKELIVHRKGATRAFGPNHKELPSSYQETGQPVMIPGNMGAPSYILRGTQFAMENTFGSTCHGAGRKMSRSQAKREYWGETVQKELSKQKIYVKATHGAVIAEEAPGAYKNPDKVVNVAHNLGISKKVVKLKPLGVAKG</sequence>